<name>A0A5M8Q9N6_9BACT</name>
<organism evidence="1 3">
    <name type="scientific">Rufibacter glacialis</name>
    <dbReference type="NCBI Taxonomy" id="1259555"/>
    <lineage>
        <taxon>Bacteria</taxon>
        <taxon>Pseudomonadati</taxon>
        <taxon>Bacteroidota</taxon>
        <taxon>Cytophagia</taxon>
        <taxon>Cytophagales</taxon>
        <taxon>Hymenobacteraceae</taxon>
        <taxon>Rufibacter</taxon>
    </lineage>
</organism>
<keyword evidence="4" id="KW-1185">Reference proteome</keyword>
<dbReference type="Proteomes" id="UP001570846">
    <property type="component" value="Unassembled WGS sequence"/>
</dbReference>
<dbReference type="RefSeq" id="WP_149099887.1">
    <property type="nucleotide sequence ID" value="NZ_BMMG01000006.1"/>
</dbReference>
<evidence type="ECO:0000313" key="3">
    <source>
        <dbReference type="Proteomes" id="UP000323866"/>
    </source>
</evidence>
<reference evidence="2 4" key="3">
    <citation type="submission" date="2024-08" db="EMBL/GenBank/DDBJ databases">
        <authorList>
            <person name="Wei W."/>
        </authorList>
    </citation>
    <scope>NUCLEOTIDE SEQUENCE [LARGE SCALE GENOMIC DNA]</scope>
    <source>
        <strain evidence="2 4">XU2</strain>
    </source>
</reference>
<reference evidence="1 3" key="2">
    <citation type="submission" date="2019-09" db="EMBL/GenBank/DDBJ databases">
        <title>A bacterium isolated from glacier soil.</title>
        <authorList>
            <person name="Liu Q."/>
        </authorList>
    </citation>
    <scope>NUCLEOTIDE SEQUENCE [LARGE SCALE GENOMIC DNA]</scope>
    <source>
        <strain evidence="1 3">MDT1-10-3</strain>
    </source>
</reference>
<dbReference type="Proteomes" id="UP000323866">
    <property type="component" value="Unassembled WGS sequence"/>
</dbReference>
<evidence type="ECO:0000313" key="1">
    <source>
        <dbReference type="EMBL" id="KAA6431868.1"/>
    </source>
</evidence>
<accession>A0A5M8Q9N6</accession>
<reference evidence="1 3" key="1">
    <citation type="submission" date="2019-07" db="EMBL/GenBank/DDBJ databases">
        <authorList>
            <person name="Qu J.-H."/>
        </authorList>
    </citation>
    <scope>NUCLEOTIDE SEQUENCE [LARGE SCALE GENOMIC DNA]</scope>
    <source>
        <strain evidence="1 3">MDT1-10-3</strain>
    </source>
</reference>
<dbReference type="EMBL" id="VKKZ01000023">
    <property type="protein sequence ID" value="KAA6431868.1"/>
    <property type="molecule type" value="Genomic_DNA"/>
</dbReference>
<proteinExistence type="predicted"/>
<evidence type="ECO:0000313" key="4">
    <source>
        <dbReference type="Proteomes" id="UP001570846"/>
    </source>
</evidence>
<comment type="caution">
    <text evidence="1">The sequence shown here is derived from an EMBL/GenBank/DDBJ whole genome shotgun (WGS) entry which is preliminary data.</text>
</comment>
<dbReference type="EMBL" id="JBGOGF010000005">
    <property type="protein sequence ID" value="MFA1771655.1"/>
    <property type="molecule type" value="Genomic_DNA"/>
</dbReference>
<evidence type="ECO:0000313" key="2">
    <source>
        <dbReference type="EMBL" id="MFA1771655.1"/>
    </source>
</evidence>
<sequence length="99" mass="11166">MNLGILPNPELIAKGFPDFFIGVEVKFYDLEGGGDWSARRKLKEALNQCISYKYSKFGSSKMEPAMVMLATNISTQFSKYSPKVVKGFDDATEDLRHFC</sequence>
<gene>
    <name evidence="2" type="ORF">ACD591_10155</name>
    <name evidence="1" type="ORF">FOE74_17320</name>
</gene>
<dbReference type="AlphaFoldDB" id="A0A5M8Q9N6"/>
<protein>
    <submittedName>
        <fullName evidence="1">Uncharacterized protein</fullName>
    </submittedName>
</protein>